<proteinExistence type="predicted"/>
<protein>
    <submittedName>
        <fullName evidence="2">Uncharacterized protein</fullName>
    </submittedName>
</protein>
<organism evidence="2 3">
    <name type="scientific">Colletotrichum salicis</name>
    <dbReference type="NCBI Taxonomy" id="1209931"/>
    <lineage>
        <taxon>Eukaryota</taxon>
        <taxon>Fungi</taxon>
        <taxon>Dikarya</taxon>
        <taxon>Ascomycota</taxon>
        <taxon>Pezizomycotina</taxon>
        <taxon>Sordariomycetes</taxon>
        <taxon>Hypocreomycetidae</taxon>
        <taxon>Glomerellales</taxon>
        <taxon>Glomerellaceae</taxon>
        <taxon>Colletotrichum</taxon>
        <taxon>Colletotrichum acutatum species complex</taxon>
    </lineage>
</organism>
<gene>
    <name evidence="2" type="ORF">CSAL01_04500</name>
</gene>
<comment type="caution">
    <text evidence="2">The sequence shown here is derived from an EMBL/GenBank/DDBJ whole genome shotgun (WGS) entry which is preliminary data.</text>
</comment>
<evidence type="ECO:0000313" key="2">
    <source>
        <dbReference type="EMBL" id="KXH57558.1"/>
    </source>
</evidence>
<evidence type="ECO:0000256" key="1">
    <source>
        <dbReference type="SAM" id="MobiDB-lite"/>
    </source>
</evidence>
<reference evidence="2 3" key="1">
    <citation type="submission" date="2014-02" db="EMBL/GenBank/DDBJ databases">
        <title>The genome sequence of Colletotrichum salicis CBS 607.94.</title>
        <authorList>
            <person name="Baroncelli R."/>
            <person name="Thon M.R."/>
        </authorList>
    </citation>
    <scope>NUCLEOTIDE SEQUENCE [LARGE SCALE GENOMIC DNA]</scope>
    <source>
        <strain evidence="2 3">CBS 607.94</strain>
    </source>
</reference>
<dbReference type="AlphaFoldDB" id="A0A135UAX7"/>
<keyword evidence="3" id="KW-1185">Reference proteome</keyword>
<feature type="compositionally biased region" description="Basic and acidic residues" evidence="1">
    <location>
        <begin position="262"/>
        <end position="271"/>
    </location>
</feature>
<evidence type="ECO:0000313" key="3">
    <source>
        <dbReference type="Proteomes" id="UP000070121"/>
    </source>
</evidence>
<name>A0A135UAX7_9PEZI</name>
<dbReference type="EMBL" id="JFFI01001609">
    <property type="protein sequence ID" value="KXH57558.1"/>
    <property type="molecule type" value="Genomic_DNA"/>
</dbReference>
<dbReference type="Proteomes" id="UP000070121">
    <property type="component" value="Unassembled WGS sequence"/>
</dbReference>
<accession>A0A135UAX7</accession>
<feature type="region of interest" description="Disordered" evidence="1">
    <location>
        <begin position="202"/>
        <end position="272"/>
    </location>
</feature>
<feature type="compositionally biased region" description="Basic and acidic residues" evidence="1">
    <location>
        <begin position="212"/>
        <end position="226"/>
    </location>
</feature>
<sequence length="407" mass="45351">MDLFQTDPLESGPDSPEWLGHEALHWARLGGGGAFLSESGLVLWVCGISKCREELKASEDIDRICDCDEVTGGYYAHAADYLDTWAPGQVAEKVAAYRAAPPSIRKIDDDEALGKKSRLSGRGSHWRASRWENLSESLMRAWRLFCTATVMFLPDVPYQVPVRINKKKPARQLLMHHAPIRGSRRSGKVRWLDPGIRGAVAVGRSGARNNSYRRDTAHERMKKDEIETSSSRTGERERKVQVASRQPPKSRGRAGAGGRRQATGEHGEDGKVPTSDWQLLIRYFAVHPPRIEDVIGQEMGWKHPWISTSQAGIAKVRAKQEPISIHPSCLPHGNTDTSVRTELSAHLQQTEGPAPPTTCLLSERTSEAADDLRKRFRSLAHPFINHNLNKSLTILATVTAPITRFSW</sequence>